<dbReference type="SUPFAM" id="SSF52218">
    <property type="entry name" value="Flavoproteins"/>
    <property type="match status" value="1"/>
</dbReference>
<comment type="caution">
    <text evidence="4">The sequence shown here is derived from an EMBL/GenBank/DDBJ whole genome shotgun (WGS) entry which is preliminary data.</text>
</comment>
<dbReference type="InterPro" id="IPR051796">
    <property type="entry name" value="ISF_SsuE-like"/>
</dbReference>
<dbReference type="EMBL" id="JAUOZS010000001">
    <property type="protein sequence ID" value="MDT8902424.1"/>
    <property type="molecule type" value="Genomic_DNA"/>
</dbReference>
<accession>A0ABU3P055</accession>
<dbReference type="PANTHER" id="PTHR43278:SF2">
    <property type="entry name" value="IRON-SULFUR FLAVOPROTEIN"/>
    <property type="match status" value="1"/>
</dbReference>
<dbReference type="PANTHER" id="PTHR43278">
    <property type="entry name" value="NAD(P)H-DEPENDENT FMN-CONTAINING OXIDOREDUCTASE YWQN-RELATED"/>
    <property type="match status" value="1"/>
</dbReference>
<name>A0ABU3P055_9FIRM</name>
<evidence type="ECO:0000256" key="1">
    <source>
        <dbReference type="ARBA" id="ARBA00022630"/>
    </source>
</evidence>
<keyword evidence="5" id="KW-1185">Reference proteome</keyword>
<dbReference type="Pfam" id="PF03358">
    <property type="entry name" value="FMN_red"/>
    <property type="match status" value="1"/>
</dbReference>
<evidence type="ECO:0000313" key="5">
    <source>
        <dbReference type="Proteomes" id="UP001254848"/>
    </source>
</evidence>
<feature type="domain" description="NADPH-dependent FMN reductase-like" evidence="3">
    <location>
        <begin position="5"/>
        <end position="108"/>
    </location>
</feature>
<evidence type="ECO:0000259" key="3">
    <source>
        <dbReference type="Pfam" id="PF03358"/>
    </source>
</evidence>
<sequence>MSKTIIAVNGSPRKAWNTAALLAKALEGAAAQGAATELVHLYDLDYRGCVSCFACKLKGGPGYGRCAVRDGLAPLLEKIAAADALILGSPVYFGSVTGEMRSFLERLLFPYLRYVAGDQRTLFPRVLPTAFIYTMNVDEARLKEFAWDKHLANNARVLGMIFGAHQDLFAYDTLQFDDYGRYDAPMFDPAAKAKSRAENFPRDLGRAFDLGARLAAGRDA</sequence>
<dbReference type="InterPro" id="IPR029039">
    <property type="entry name" value="Flavoprotein-like_sf"/>
</dbReference>
<organism evidence="4 5">
    <name type="scientific">Anaeroselena agilis</name>
    <dbReference type="NCBI Taxonomy" id="3063788"/>
    <lineage>
        <taxon>Bacteria</taxon>
        <taxon>Bacillati</taxon>
        <taxon>Bacillota</taxon>
        <taxon>Negativicutes</taxon>
        <taxon>Acetonemataceae</taxon>
        <taxon>Anaeroselena</taxon>
    </lineage>
</organism>
<evidence type="ECO:0000256" key="2">
    <source>
        <dbReference type="ARBA" id="ARBA00022643"/>
    </source>
</evidence>
<keyword evidence="2" id="KW-0288">FMN</keyword>
<evidence type="ECO:0000313" key="4">
    <source>
        <dbReference type="EMBL" id="MDT8902424.1"/>
    </source>
</evidence>
<proteinExistence type="predicted"/>
<dbReference type="Gene3D" id="3.40.50.360">
    <property type="match status" value="1"/>
</dbReference>
<dbReference type="Proteomes" id="UP001254848">
    <property type="component" value="Unassembled WGS sequence"/>
</dbReference>
<protein>
    <submittedName>
        <fullName evidence="4">Flavodoxin family protein</fullName>
    </submittedName>
</protein>
<dbReference type="InterPro" id="IPR005025">
    <property type="entry name" value="FMN_Rdtase-like_dom"/>
</dbReference>
<gene>
    <name evidence="4" type="ORF">Q4T40_14335</name>
</gene>
<dbReference type="RefSeq" id="WP_413780905.1">
    <property type="nucleotide sequence ID" value="NZ_JAUOZS010000001.1"/>
</dbReference>
<keyword evidence="1" id="KW-0285">Flavoprotein</keyword>
<reference evidence="4 5" key="1">
    <citation type="submission" date="2023-07" db="EMBL/GenBank/DDBJ databases">
        <title>The novel representative of Negativicutes class, Anaeroselena agilis gen. nov. sp. nov.</title>
        <authorList>
            <person name="Prokofeva M.I."/>
            <person name="Elcheninov A.G."/>
            <person name="Klyukina A."/>
            <person name="Kublanov I.V."/>
            <person name="Frolov E.N."/>
            <person name="Podosokorskaya O.A."/>
        </authorList>
    </citation>
    <scope>NUCLEOTIDE SEQUENCE [LARGE SCALE GENOMIC DNA]</scope>
    <source>
        <strain evidence="4 5">4137-cl</strain>
    </source>
</reference>